<keyword evidence="3 7" id="KW-0812">Transmembrane</keyword>
<proteinExistence type="predicted"/>
<evidence type="ECO:0000313" key="10">
    <source>
        <dbReference type="Proteomes" id="UP000614216"/>
    </source>
</evidence>
<feature type="transmembrane region" description="Helical" evidence="7">
    <location>
        <begin position="385"/>
        <end position="408"/>
    </location>
</feature>
<evidence type="ECO:0000313" key="9">
    <source>
        <dbReference type="EMBL" id="MBL6446588.1"/>
    </source>
</evidence>
<dbReference type="Gene3D" id="1.20.1530.20">
    <property type="match status" value="1"/>
</dbReference>
<dbReference type="InterPro" id="IPR038770">
    <property type="entry name" value="Na+/solute_symporter_sf"/>
</dbReference>
<evidence type="ECO:0000256" key="5">
    <source>
        <dbReference type="ARBA" id="ARBA00023065"/>
    </source>
</evidence>
<feature type="transmembrane region" description="Helical" evidence="7">
    <location>
        <begin position="265"/>
        <end position="281"/>
    </location>
</feature>
<dbReference type="Pfam" id="PF00999">
    <property type="entry name" value="Na_H_Exchanger"/>
    <property type="match status" value="1"/>
</dbReference>
<keyword evidence="6 7" id="KW-0472">Membrane</keyword>
<comment type="subcellular location">
    <subcellularLocation>
        <location evidence="1">Membrane</location>
        <topology evidence="1">Multi-pass membrane protein</topology>
    </subcellularLocation>
</comment>
<dbReference type="GO" id="GO:1902600">
    <property type="term" value="P:proton transmembrane transport"/>
    <property type="evidence" value="ECO:0007669"/>
    <property type="project" value="InterPro"/>
</dbReference>
<evidence type="ECO:0000256" key="2">
    <source>
        <dbReference type="ARBA" id="ARBA00022448"/>
    </source>
</evidence>
<keyword evidence="4 7" id="KW-1133">Transmembrane helix</keyword>
<dbReference type="InterPro" id="IPR006153">
    <property type="entry name" value="Cation/H_exchanger_TM"/>
</dbReference>
<feature type="transmembrane region" description="Helical" evidence="7">
    <location>
        <begin position="106"/>
        <end position="129"/>
    </location>
</feature>
<organism evidence="9 10">
    <name type="scientific">Fulvivirga marina</name>
    <dbReference type="NCBI Taxonomy" id="2494733"/>
    <lineage>
        <taxon>Bacteria</taxon>
        <taxon>Pseudomonadati</taxon>
        <taxon>Bacteroidota</taxon>
        <taxon>Cytophagia</taxon>
        <taxon>Cytophagales</taxon>
        <taxon>Fulvivirgaceae</taxon>
        <taxon>Fulvivirga</taxon>
    </lineage>
</organism>
<dbReference type="Proteomes" id="UP000614216">
    <property type="component" value="Unassembled WGS sequence"/>
</dbReference>
<name>A0A937FXZ8_9BACT</name>
<feature type="transmembrane region" description="Helical" evidence="7">
    <location>
        <begin position="293"/>
        <end position="314"/>
    </location>
</feature>
<evidence type="ECO:0000256" key="1">
    <source>
        <dbReference type="ARBA" id="ARBA00004141"/>
    </source>
</evidence>
<keyword evidence="10" id="KW-1185">Reference proteome</keyword>
<dbReference type="GO" id="GO:0015297">
    <property type="term" value="F:antiporter activity"/>
    <property type="evidence" value="ECO:0007669"/>
    <property type="project" value="InterPro"/>
</dbReference>
<dbReference type="GO" id="GO:0016020">
    <property type="term" value="C:membrane"/>
    <property type="evidence" value="ECO:0007669"/>
    <property type="project" value="UniProtKB-SubCell"/>
</dbReference>
<reference evidence="9" key="1">
    <citation type="submission" date="2021-01" db="EMBL/GenBank/DDBJ databases">
        <title>Fulvivirga kasyanovii gen. nov., sp nov., a novel member of the phylum Bacteroidetes isolated from seawater in a mussel farm.</title>
        <authorList>
            <person name="Zhao L.-H."/>
            <person name="Wang Z.-J."/>
        </authorList>
    </citation>
    <scope>NUCLEOTIDE SEQUENCE</scope>
    <source>
        <strain evidence="9">29W222</strain>
    </source>
</reference>
<evidence type="ECO:0000256" key="6">
    <source>
        <dbReference type="ARBA" id="ARBA00023136"/>
    </source>
</evidence>
<feature type="transmembrane region" description="Helical" evidence="7">
    <location>
        <begin position="42"/>
        <end position="65"/>
    </location>
</feature>
<evidence type="ECO:0000256" key="3">
    <source>
        <dbReference type="ARBA" id="ARBA00022692"/>
    </source>
</evidence>
<keyword evidence="5" id="KW-0406">Ion transport</keyword>
<comment type="caution">
    <text evidence="9">The sequence shown here is derived from an EMBL/GenBank/DDBJ whole genome shotgun (WGS) entry which is preliminary data.</text>
</comment>
<accession>A0A937FXZ8</accession>
<dbReference type="RefSeq" id="WP_202856120.1">
    <property type="nucleotide sequence ID" value="NZ_JAEUGD010000031.1"/>
</dbReference>
<feature type="transmembrane region" description="Helical" evidence="7">
    <location>
        <begin position="211"/>
        <end position="229"/>
    </location>
</feature>
<evidence type="ECO:0000256" key="7">
    <source>
        <dbReference type="SAM" id="Phobius"/>
    </source>
</evidence>
<feature type="transmembrane region" description="Helical" evidence="7">
    <location>
        <begin position="241"/>
        <end position="259"/>
    </location>
</feature>
<gene>
    <name evidence="9" type="ORF">JMN32_09720</name>
</gene>
<feature type="transmembrane region" description="Helical" evidence="7">
    <location>
        <begin position="12"/>
        <end position="30"/>
    </location>
</feature>
<evidence type="ECO:0000256" key="4">
    <source>
        <dbReference type="ARBA" id="ARBA00022989"/>
    </source>
</evidence>
<dbReference type="AlphaFoldDB" id="A0A937FXZ8"/>
<feature type="transmembrane region" description="Helical" evidence="7">
    <location>
        <begin position="354"/>
        <end position="379"/>
    </location>
</feature>
<feature type="transmembrane region" description="Helical" evidence="7">
    <location>
        <begin position="77"/>
        <end position="94"/>
    </location>
</feature>
<sequence>MDKLNHSEVINLLIQLGVILSFARLMAEFARKFNQPAVVGEILAGIILGPTILGNVNPEIFALLFPSTGASAVVLDGFIQIAVVLLLFIAGLEVDLHIVWQQGKQALSVSMMSLIVPFVAGFIITWFFPDLFGYVEEEKKLVFAMFIGTMMAITALPVVARVLMDLEIFKTRMGMLIIASAMIIDLLGWIIFTVILNMMGNASETLSLGRTIWISIGFTILMLTVGKGLINKSLPWINKRLAWPGGLLSLSLALCFLAAAFTEYVGIHSIFGAFIMGVALGDSKHLSERAKEIIHQFINNIFAPLFFVSIGLGIDFISSFNLQIVLVLLITAFIFKIFGATLGARMGGLTKYDAFAVGFGMNTHGTLEVILAAIALQAGLITDEIFVAILVLVVASILASAPLMKYCLQLNASNKKDSLNEE</sequence>
<feature type="transmembrane region" description="Helical" evidence="7">
    <location>
        <begin position="176"/>
        <end position="199"/>
    </location>
</feature>
<protein>
    <submittedName>
        <fullName evidence="9">Cation:proton antiporter</fullName>
    </submittedName>
</protein>
<evidence type="ECO:0000259" key="8">
    <source>
        <dbReference type="Pfam" id="PF00999"/>
    </source>
</evidence>
<feature type="transmembrane region" description="Helical" evidence="7">
    <location>
        <begin position="320"/>
        <end position="342"/>
    </location>
</feature>
<dbReference type="EMBL" id="JAEUGD010000031">
    <property type="protein sequence ID" value="MBL6446588.1"/>
    <property type="molecule type" value="Genomic_DNA"/>
</dbReference>
<feature type="domain" description="Cation/H+ exchanger transmembrane" evidence="8">
    <location>
        <begin position="19"/>
        <end position="399"/>
    </location>
</feature>
<keyword evidence="2" id="KW-0813">Transport</keyword>
<feature type="transmembrane region" description="Helical" evidence="7">
    <location>
        <begin position="141"/>
        <end position="164"/>
    </location>
</feature>
<dbReference type="InterPro" id="IPR050794">
    <property type="entry name" value="CPA2_transporter"/>
</dbReference>
<dbReference type="PANTHER" id="PTHR32468:SF0">
    <property type="entry name" value="K(+)_H(+) ANTIPORTER 1"/>
    <property type="match status" value="1"/>
</dbReference>
<dbReference type="PANTHER" id="PTHR32468">
    <property type="entry name" value="CATION/H + ANTIPORTER"/>
    <property type="match status" value="1"/>
</dbReference>